<reference evidence="3" key="2">
    <citation type="submission" date="2020-09" db="EMBL/GenBank/DDBJ databases">
        <authorList>
            <person name="Sun Q."/>
            <person name="Ohkuma M."/>
        </authorList>
    </citation>
    <scope>NUCLEOTIDE SEQUENCE</scope>
    <source>
        <strain evidence="3">JCM 4122</strain>
    </source>
</reference>
<dbReference type="EMBL" id="BNBE01000002">
    <property type="protein sequence ID" value="GHG07469.1"/>
    <property type="molecule type" value="Genomic_DNA"/>
</dbReference>
<keyword evidence="2" id="KW-0732">Signal</keyword>
<dbReference type="Proteomes" id="UP000632849">
    <property type="component" value="Unassembled WGS sequence"/>
</dbReference>
<dbReference type="AlphaFoldDB" id="A0A919BSS6"/>
<evidence type="ECO:0000256" key="1">
    <source>
        <dbReference type="SAM" id="MobiDB-lite"/>
    </source>
</evidence>
<comment type="caution">
    <text evidence="3">The sequence shown here is derived from an EMBL/GenBank/DDBJ whole genome shotgun (WGS) entry which is preliminary data.</text>
</comment>
<evidence type="ECO:0000313" key="4">
    <source>
        <dbReference type="Proteomes" id="UP000632849"/>
    </source>
</evidence>
<keyword evidence="4" id="KW-1185">Reference proteome</keyword>
<evidence type="ECO:0000313" key="3">
    <source>
        <dbReference type="EMBL" id="GHG07469.1"/>
    </source>
</evidence>
<dbReference type="RefSeq" id="WP_190042678.1">
    <property type="nucleotide sequence ID" value="NZ_BNBE01000002.1"/>
</dbReference>
<reference evidence="3" key="1">
    <citation type="journal article" date="2014" name="Int. J. Syst. Evol. Microbiol.">
        <title>Complete genome sequence of Corynebacterium casei LMG S-19264T (=DSM 44701T), isolated from a smear-ripened cheese.</title>
        <authorList>
            <consortium name="US DOE Joint Genome Institute (JGI-PGF)"/>
            <person name="Walter F."/>
            <person name="Albersmeier A."/>
            <person name="Kalinowski J."/>
            <person name="Ruckert C."/>
        </authorList>
    </citation>
    <scope>NUCLEOTIDE SEQUENCE</scope>
    <source>
        <strain evidence="3">JCM 4122</strain>
    </source>
</reference>
<feature type="region of interest" description="Disordered" evidence="1">
    <location>
        <begin position="133"/>
        <end position="152"/>
    </location>
</feature>
<proteinExistence type="predicted"/>
<gene>
    <name evidence="3" type="ORF">GCM10017667_43780</name>
</gene>
<sequence length="295" mass="31098">MKKRPITAAVLGAVVAAAALTGCGGAAPGLSAAPLPTAQGPVRPPTVVRGLPAERDLTAMVLPATGADSRLAQGLDGFAQLVGHARLQECAERAGVRLPEVPPPAYIGWSDLPDLGFIGRHGLTMSVSALPSASPSGRAAGRTDGAAQQRCGTEGRTAAKEFRDLYSPLQSLWWPEVSAVRDDPRAREALRSLPGCLARYGVEVEDEDGFFALVDRTVQGIEDGAEAARADRELGAAYAACMAPVEAVREPLRTARRTAFEAAHRDELRALEGVLPTRIRELERRHGLAFGHPVP</sequence>
<dbReference type="PROSITE" id="PS51257">
    <property type="entry name" value="PROKAR_LIPOPROTEIN"/>
    <property type="match status" value="1"/>
</dbReference>
<protein>
    <recommendedName>
        <fullName evidence="5">Lipoprotein</fullName>
    </recommendedName>
</protein>
<evidence type="ECO:0008006" key="5">
    <source>
        <dbReference type="Google" id="ProtNLM"/>
    </source>
</evidence>
<organism evidence="3 4">
    <name type="scientific">Streptomyces filamentosus</name>
    <name type="common">Streptomyces roseosporus</name>
    <dbReference type="NCBI Taxonomy" id="67294"/>
    <lineage>
        <taxon>Bacteria</taxon>
        <taxon>Bacillati</taxon>
        <taxon>Actinomycetota</taxon>
        <taxon>Actinomycetes</taxon>
        <taxon>Kitasatosporales</taxon>
        <taxon>Streptomycetaceae</taxon>
        <taxon>Streptomyces</taxon>
    </lineage>
</organism>
<evidence type="ECO:0000256" key="2">
    <source>
        <dbReference type="SAM" id="SignalP"/>
    </source>
</evidence>
<feature type="signal peptide" evidence="2">
    <location>
        <begin position="1"/>
        <end position="26"/>
    </location>
</feature>
<feature type="chain" id="PRO_5037893226" description="Lipoprotein" evidence="2">
    <location>
        <begin position="27"/>
        <end position="295"/>
    </location>
</feature>
<accession>A0A919BSS6</accession>
<name>A0A919BSS6_STRFL</name>